<dbReference type="PANTHER" id="PTHR22035:SF4">
    <property type="entry name" value="COILED-COIL DOMAIN-CONTAINING PROTEIN 7"/>
    <property type="match status" value="1"/>
</dbReference>
<keyword evidence="1" id="KW-0175">Coiled coil</keyword>
<evidence type="ECO:0000256" key="2">
    <source>
        <dbReference type="SAM" id="MobiDB-lite"/>
    </source>
</evidence>
<dbReference type="AlphaFoldDB" id="A0AAW1B2C2"/>
<reference evidence="3 4" key="1">
    <citation type="journal article" date="2024" name="Proc. Natl. Acad. Sci. U.S.A.">
        <title>The genetic regulatory architecture and epigenomic basis for age-related changes in rattlesnake venom.</title>
        <authorList>
            <person name="Hogan M.P."/>
            <person name="Holding M.L."/>
            <person name="Nystrom G.S."/>
            <person name="Colston T.J."/>
            <person name="Bartlett D.A."/>
            <person name="Mason A.J."/>
            <person name="Ellsworth S.A."/>
            <person name="Rautsaw R.M."/>
            <person name="Lawrence K.C."/>
            <person name="Strickland J.L."/>
            <person name="He B."/>
            <person name="Fraser P."/>
            <person name="Margres M.J."/>
            <person name="Gilbert D.M."/>
            <person name="Gibbs H.L."/>
            <person name="Parkinson C.L."/>
            <person name="Rokyta D.R."/>
        </authorList>
    </citation>
    <scope>NUCLEOTIDE SEQUENCE [LARGE SCALE GENOMIC DNA]</scope>
    <source>
        <strain evidence="3">DRR0105</strain>
    </source>
</reference>
<feature type="region of interest" description="Disordered" evidence="2">
    <location>
        <begin position="282"/>
        <end position="309"/>
    </location>
</feature>
<dbReference type="EMBL" id="JAOTOJ010000008">
    <property type="protein sequence ID" value="KAK9396128.1"/>
    <property type="molecule type" value="Genomic_DNA"/>
</dbReference>
<gene>
    <name evidence="3" type="ORF">NXF25_019489</name>
</gene>
<organism evidence="3 4">
    <name type="scientific">Crotalus adamanteus</name>
    <name type="common">Eastern diamondback rattlesnake</name>
    <dbReference type="NCBI Taxonomy" id="8729"/>
    <lineage>
        <taxon>Eukaryota</taxon>
        <taxon>Metazoa</taxon>
        <taxon>Chordata</taxon>
        <taxon>Craniata</taxon>
        <taxon>Vertebrata</taxon>
        <taxon>Euteleostomi</taxon>
        <taxon>Lepidosauria</taxon>
        <taxon>Squamata</taxon>
        <taxon>Bifurcata</taxon>
        <taxon>Unidentata</taxon>
        <taxon>Episquamata</taxon>
        <taxon>Toxicofera</taxon>
        <taxon>Serpentes</taxon>
        <taxon>Colubroidea</taxon>
        <taxon>Viperidae</taxon>
        <taxon>Crotalinae</taxon>
        <taxon>Crotalus</taxon>
    </lineage>
</organism>
<accession>A0AAW1B2C2</accession>
<feature type="compositionally biased region" description="Basic and acidic residues" evidence="2">
    <location>
        <begin position="300"/>
        <end position="309"/>
    </location>
</feature>
<dbReference type="InterPro" id="IPR029272">
    <property type="entry name" value="CCDC7"/>
</dbReference>
<dbReference type="PANTHER" id="PTHR22035">
    <property type="entry name" value="COILED-COIL DOMAIN-CONTAINING PROTEIN 7"/>
    <property type="match status" value="1"/>
</dbReference>
<evidence type="ECO:0000313" key="3">
    <source>
        <dbReference type="EMBL" id="KAK9396128.1"/>
    </source>
</evidence>
<comment type="caution">
    <text evidence="3">The sequence shown here is derived from an EMBL/GenBank/DDBJ whole genome shotgun (WGS) entry which is preliminary data.</text>
</comment>
<evidence type="ECO:0000256" key="1">
    <source>
        <dbReference type="SAM" id="Coils"/>
    </source>
</evidence>
<feature type="coiled-coil region" evidence="1">
    <location>
        <begin position="108"/>
        <end position="135"/>
    </location>
</feature>
<protein>
    <submittedName>
        <fullName evidence="3">Coiled-coil domain-containing protein 7</fullName>
    </submittedName>
</protein>
<name>A0AAW1B2C2_CROAD</name>
<dbReference type="Pfam" id="PF15368">
    <property type="entry name" value="BioT2"/>
    <property type="match status" value="1"/>
</dbReference>
<proteinExistence type="predicted"/>
<evidence type="ECO:0000313" key="4">
    <source>
        <dbReference type="Proteomes" id="UP001474421"/>
    </source>
</evidence>
<dbReference type="Proteomes" id="UP001474421">
    <property type="component" value="Unassembled WGS sequence"/>
</dbReference>
<feature type="coiled-coil region" evidence="1">
    <location>
        <begin position="216"/>
        <end position="260"/>
    </location>
</feature>
<sequence>MFDEMDMLRNITKHLNEIVHTMEGVYIKEGEIKESKEEEEEEELPEDYEDMTSFLICCSQLRTQLENALREEKQILESLLKWFEKEVHEMEEIGEEEIIPDWQIPLADKSITNNINQLLNRIQRLEELKGRVQELPKLIQLSIPKQEKKKAVSPTPPTPKDPKNIIEELATRHATEDVLNMVQVFQEDSGQPQTIEMMNNRMIEIMKVFERQTNKLHRVVNEQDVLEGKLQKIQQEFRHLTEEKEIMEDELQKMKASEQDKGISETRKKVLPKLEKVKIEEKPQVPSEKAQVTQKPESGFAKEKEHIKMKDDLTKAQEDIQSLQEEKKMLEEKLQKALEFRAPGLLPIHSDCSKSVSFIASISLELRTSASLLNQSVYSFIGRTSERNQQQQRPAAAQLRRRELFCYQSWSEEPCGIRVPASQRRCEIASHL</sequence>
<keyword evidence="4" id="KW-1185">Reference proteome</keyword>